<comment type="subcellular location">
    <subcellularLocation>
        <location evidence="1">Endoplasmic reticulum membrane</location>
        <topology evidence="1">Multi-pass membrane protein</topology>
    </subcellularLocation>
</comment>
<dbReference type="GO" id="GO:0007029">
    <property type="term" value="P:endoplasmic reticulum organization"/>
    <property type="evidence" value="ECO:0007669"/>
    <property type="project" value="InterPro"/>
</dbReference>
<dbReference type="PANTHER" id="PTHR20955">
    <property type="entry name" value="PROTEIN JAGUNAL HOMOLOG 1"/>
    <property type="match status" value="1"/>
</dbReference>
<dbReference type="eggNOG" id="KOG4054">
    <property type="taxonomic scope" value="Eukaryota"/>
</dbReference>
<feature type="transmembrane region" description="Helical" evidence="7">
    <location>
        <begin position="121"/>
        <end position="142"/>
    </location>
</feature>
<dbReference type="PANTHER" id="PTHR20955:SF1">
    <property type="entry name" value="PROTEIN JAGUNAL HOMOLOG 1"/>
    <property type="match status" value="1"/>
</dbReference>
<dbReference type="GO" id="GO:0005789">
    <property type="term" value="C:endoplasmic reticulum membrane"/>
    <property type="evidence" value="ECO:0007669"/>
    <property type="project" value="UniProtKB-SubCell"/>
</dbReference>
<keyword evidence="5 7" id="KW-1133">Transmembrane helix</keyword>
<dbReference type="STRING" id="400682.A0A1X7VNP5"/>
<organism evidence="8">
    <name type="scientific">Amphimedon queenslandica</name>
    <name type="common">Sponge</name>
    <dbReference type="NCBI Taxonomy" id="400682"/>
    <lineage>
        <taxon>Eukaryota</taxon>
        <taxon>Metazoa</taxon>
        <taxon>Porifera</taxon>
        <taxon>Demospongiae</taxon>
        <taxon>Heteroscleromorpha</taxon>
        <taxon>Haplosclerida</taxon>
        <taxon>Niphatidae</taxon>
        <taxon>Amphimedon</taxon>
    </lineage>
</organism>
<evidence type="ECO:0000256" key="6">
    <source>
        <dbReference type="ARBA" id="ARBA00023136"/>
    </source>
</evidence>
<dbReference type="AlphaFoldDB" id="A0A1X7VNP5"/>
<keyword evidence="6 7" id="KW-0472">Membrane</keyword>
<name>A0A1X7VNP5_AMPQE</name>
<feature type="transmembrane region" description="Helical" evidence="7">
    <location>
        <begin position="88"/>
        <end position="109"/>
    </location>
</feature>
<comment type="similarity">
    <text evidence="2">Belongs to the jagunal family.</text>
</comment>
<evidence type="ECO:0000256" key="5">
    <source>
        <dbReference type="ARBA" id="ARBA00022989"/>
    </source>
</evidence>
<dbReference type="Pfam" id="PF07086">
    <property type="entry name" value="Jagunal"/>
    <property type="match status" value="1"/>
</dbReference>
<feature type="transmembrane region" description="Helical" evidence="7">
    <location>
        <begin position="63"/>
        <end position="81"/>
    </location>
</feature>
<evidence type="ECO:0000256" key="1">
    <source>
        <dbReference type="ARBA" id="ARBA00004477"/>
    </source>
</evidence>
<proteinExistence type="inferred from homology"/>
<evidence type="ECO:0000256" key="2">
    <source>
        <dbReference type="ARBA" id="ARBA00008462"/>
    </source>
</evidence>
<reference evidence="8" key="2">
    <citation type="submission" date="2017-05" db="UniProtKB">
        <authorList>
            <consortium name="EnsemblMetazoa"/>
        </authorList>
    </citation>
    <scope>IDENTIFICATION</scope>
</reference>
<keyword evidence="3 7" id="KW-0812">Transmembrane</keyword>
<evidence type="ECO:0000256" key="7">
    <source>
        <dbReference type="SAM" id="Phobius"/>
    </source>
</evidence>
<evidence type="ECO:0000313" key="9">
    <source>
        <dbReference type="Proteomes" id="UP000007879"/>
    </source>
</evidence>
<reference evidence="9" key="1">
    <citation type="journal article" date="2010" name="Nature">
        <title>The Amphimedon queenslandica genome and the evolution of animal complexity.</title>
        <authorList>
            <person name="Srivastava M."/>
            <person name="Simakov O."/>
            <person name="Chapman J."/>
            <person name="Fahey B."/>
            <person name="Gauthier M.E."/>
            <person name="Mitros T."/>
            <person name="Richards G.S."/>
            <person name="Conaco C."/>
            <person name="Dacre M."/>
            <person name="Hellsten U."/>
            <person name="Larroux C."/>
            <person name="Putnam N.H."/>
            <person name="Stanke M."/>
            <person name="Adamska M."/>
            <person name="Darling A."/>
            <person name="Degnan S.M."/>
            <person name="Oakley T.H."/>
            <person name="Plachetzki D.C."/>
            <person name="Zhai Y."/>
            <person name="Adamski M."/>
            <person name="Calcino A."/>
            <person name="Cummins S.F."/>
            <person name="Goodstein D.M."/>
            <person name="Harris C."/>
            <person name="Jackson D.J."/>
            <person name="Leys S.P."/>
            <person name="Shu S."/>
            <person name="Woodcroft B.J."/>
            <person name="Vervoort M."/>
            <person name="Kosik K.S."/>
            <person name="Manning G."/>
            <person name="Degnan B.M."/>
            <person name="Rokhsar D.S."/>
        </authorList>
    </citation>
    <scope>NUCLEOTIDE SEQUENCE [LARGE SCALE GENOMIC DNA]</scope>
</reference>
<keyword evidence="4" id="KW-0256">Endoplasmic reticulum</keyword>
<dbReference type="EnsemblMetazoa" id="Aqu2.1.41460_001">
    <property type="protein sequence ID" value="Aqu2.1.41460_001"/>
    <property type="gene ID" value="Aqu2.1.41460"/>
</dbReference>
<dbReference type="KEGG" id="aqu:105316441"/>
<evidence type="ECO:0000313" key="8">
    <source>
        <dbReference type="EnsemblMetazoa" id="Aqu2.1.41460_001"/>
    </source>
</evidence>
<dbReference type="Proteomes" id="UP000007879">
    <property type="component" value="Unassembled WGS sequence"/>
</dbReference>
<dbReference type="InParanoid" id="A0A1X7VNP5"/>
<keyword evidence="9" id="KW-1185">Reference proteome</keyword>
<sequence length="163" mass="18060">MASSSGKRALGTDGSDFSHRERVASRYQRSPQLKKVLQRLIVIQVFCWAFTVTVALVTWDIPSLLAVLGYCISIPAGWTSLQRNNITLINIYGVSSSLLGIFPMGFTLYCYLWTGGIASHHVLRLIEAFLIIGVNLTASYFAKELMQLWGGIPSSSKSNTKRK</sequence>
<feature type="transmembrane region" description="Helical" evidence="7">
    <location>
        <begin position="36"/>
        <end position="57"/>
    </location>
</feature>
<dbReference type="OrthoDB" id="8914197at2759"/>
<dbReference type="InterPro" id="IPR009787">
    <property type="entry name" value="Jagunal"/>
</dbReference>
<gene>
    <name evidence="8" type="primary">105316441</name>
</gene>
<evidence type="ECO:0000256" key="4">
    <source>
        <dbReference type="ARBA" id="ARBA00022824"/>
    </source>
</evidence>
<protein>
    <submittedName>
        <fullName evidence="8">Uncharacterized protein</fullName>
    </submittedName>
</protein>
<evidence type="ECO:0000256" key="3">
    <source>
        <dbReference type="ARBA" id="ARBA00022692"/>
    </source>
</evidence>
<dbReference type="FunCoup" id="A0A1X7VNP5">
    <property type="interactions" value="480"/>
</dbReference>
<dbReference type="EnsemblMetazoa" id="XM_011411329.2">
    <property type="protein sequence ID" value="XP_011409631.1"/>
    <property type="gene ID" value="LOC105316441"/>
</dbReference>
<accession>A0A1X7VNP5</accession>
<dbReference type="GO" id="GO:0016192">
    <property type="term" value="P:vesicle-mediated transport"/>
    <property type="evidence" value="ECO:0007669"/>
    <property type="project" value="TreeGrafter"/>
</dbReference>